<evidence type="ECO:0000256" key="10">
    <source>
        <dbReference type="ARBA" id="ARBA00046288"/>
    </source>
</evidence>
<dbReference type="Proteomes" id="UP000823561">
    <property type="component" value="Chromosome 16"/>
</dbReference>
<keyword evidence="6 12" id="KW-0472">Membrane</keyword>
<dbReference type="InterPro" id="IPR003599">
    <property type="entry name" value="Ig_sub"/>
</dbReference>
<evidence type="ECO:0000259" key="14">
    <source>
        <dbReference type="PROSITE" id="PS50835"/>
    </source>
</evidence>
<dbReference type="GO" id="GO:0005737">
    <property type="term" value="C:cytoplasm"/>
    <property type="evidence" value="ECO:0007669"/>
    <property type="project" value="UniProtKB-SubCell"/>
</dbReference>
<dbReference type="InterPro" id="IPR013783">
    <property type="entry name" value="Ig-like_fold"/>
</dbReference>
<evidence type="ECO:0000256" key="2">
    <source>
        <dbReference type="ARBA" id="ARBA00022490"/>
    </source>
</evidence>
<evidence type="ECO:0000313" key="16">
    <source>
        <dbReference type="Proteomes" id="UP000823561"/>
    </source>
</evidence>
<evidence type="ECO:0000256" key="9">
    <source>
        <dbReference type="ARBA" id="ARBA00023319"/>
    </source>
</evidence>
<feature type="chain" id="PRO_5043383554" description="Ig-like domain-containing protein" evidence="13">
    <location>
        <begin position="35"/>
        <end position="416"/>
    </location>
</feature>
<dbReference type="InterPro" id="IPR036179">
    <property type="entry name" value="Ig-like_dom_sf"/>
</dbReference>
<evidence type="ECO:0000256" key="8">
    <source>
        <dbReference type="ARBA" id="ARBA00023180"/>
    </source>
</evidence>
<dbReference type="GO" id="GO:0012505">
    <property type="term" value="C:endomembrane system"/>
    <property type="evidence" value="ECO:0007669"/>
    <property type="project" value="UniProtKB-SubCell"/>
</dbReference>
<keyword evidence="8" id="KW-0325">Glycoprotein</keyword>
<keyword evidence="5 12" id="KW-1133">Transmembrane helix</keyword>
<accession>A0AAV6G4H6</accession>
<dbReference type="Gene3D" id="2.60.40.10">
    <property type="entry name" value="Immunoglobulins"/>
    <property type="match status" value="2"/>
</dbReference>
<evidence type="ECO:0000256" key="7">
    <source>
        <dbReference type="ARBA" id="ARBA00023157"/>
    </source>
</evidence>
<protein>
    <recommendedName>
        <fullName evidence="14">Ig-like domain-containing protein</fullName>
    </recommendedName>
</protein>
<dbReference type="InterPro" id="IPR052280">
    <property type="entry name" value="HEPACAM_domain"/>
</dbReference>
<keyword evidence="7" id="KW-1015">Disulfide bond</keyword>
<evidence type="ECO:0000256" key="6">
    <source>
        <dbReference type="ARBA" id="ARBA00023136"/>
    </source>
</evidence>
<dbReference type="EMBL" id="JADWDJ010000016">
    <property type="protein sequence ID" value="KAG5268385.1"/>
    <property type="molecule type" value="Genomic_DNA"/>
</dbReference>
<dbReference type="PROSITE" id="PS50835">
    <property type="entry name" value="IG_LIKE"/>
    <property type="match status" value="1"/>
</dbReference>
<evidence type="ECO:0000256" key="3">
    <source>
        <dbReference type="ARBA" id="ARBA00022692"/>
    </source>
</evidence>
<reference evidence="15" key="1">
    <citation type="submission" date="2020-10" db="EMBL/GenBank/DDBJ databases">
        <title>Chromosome-scale genome assembly of the Allis shad, Alosa alosa.</title>
        <authorList>
            <person name="Margot Z."/>
            <person name="Christophe K."/>
            <person name="Cabau C."/>
            <person name="Louis A."/>
            <person name="Berthelot C."/>
            <person name="Parey E."/>
            <person name="Roest Crollius H."/>
            <person name="Montfort J."/>
            <person name="Robinson-Rechavi M."/>
            <person name="Bucao C."/>
            <person name="Bouchez O."/>
            <person name="Gislard M."/>
            <person name="Lluch J."/>
            <person name="Milhes M."/>
            <person name="Lampietro C."/>
            <person name="Lopez Roques C."/>
            <person name="Donnadieu C."/>
            <person name="Braasch I."/>
            <person name="Desvignes T."/>
            <person name="Postlethwait J."/>
            <person name="Bobe J."/>
            <person name="Guiguen Y."/>
        </authorList>
    </citation>
    <scope>NUCLEOTIDE SEQUENCE</scope>
    <source>
        <strain evidence="15">M-15738</strain>
        <tissue evidence="15">Blood</tissue>
    </source>
</reference>
<feature type="signal peptide" evidence="13">
    <location>
        <begin position="1"/>
        <end position="34"/>
    </location>
</feature>
<dbReference type="InterPro" id="IPR013106">
    <property type="entry name" value="Ig_V-set"/>
</dbReference>
<dbReference type="Pfam" id="PF07686">
    <property type="entry name" value="V-set"/>
    <property type="match status" value="1"/>
</dbReference>
<evidence type="ECO:0000256" key="1">
    <source>
        <dbReference type="ARBA" id="ARBA00004496"/>
    </source>
</evidence>
<gene>
    <name evidence="15" type="ORF">AALO_G00212010</name>
</gene>
<feature type="compositionally biased region" description="Pro residues" evidence="11">
    <location>
        <begin position="358"/>
        <end position="378"/>
    </location>
</feature>
<feature type="compositionally biased region" description="Polar residues" evidence="11">
    <location>
        <begin position="337"/>
        <end position="353"/>
    </location>
</feature>
<sequence>MKAEREASSRLTHTPAVLHTVSLLLFSLAGGVEGVNITSQLPVVRGVLGGSALLSVSYTSSSSDRPVIKWQLKRDKPITVVQSIGTDVIGSLRAEYRDRIQVFENGSLQVHNLQQSDEGAYEVEISITDDTFTGEKHINLTVDVPVSRPYVHMVASSVLELSELFTLNCSHQTGTKASYSWTKGGKSLANDTRLLLSHDQRLLTIMRVLMSDDDVYSCNVENPISTMRSAPVKLTVYRRSSLYIILSTGGIFLLITLVTVCACWKPSKKKKKQRRLRQAAEERISNHEVDVVPRRSERRKPMALYVLNESEYAEDELDTSCGVHPCDPSSLPGYHGTLSSASQVPDSLPQSTRKYPRTPVPSPSPPPHSNPPSAPGSPPQLRGTGHKLRSPVVTPPPPNTEEPPLTTQDTTTHNHL</sequence>
<keyword evidence="9" id="KW-0393">Immunoglobulin domain</keyword>
<keyword evidence="4 13" id="KW-0732">Signal</keyword>
<dbReference type="PANTHER" id="PTHR44888:SF2">
    <property type="entry name" value="HEPATIC AND GLIAL CELL ADHESION MOLECULE"/>
    <property type="match status" value="1"/>
</dbReference>
<evidence type="ECO:0000313" key="15">
    <source>
        <dbReference type="EMBL" id="KAG5268385.1"/>
    </source>
</evidence>
<name>A0AAV6G4H6_9TELE</name>
<feature type="transmembrane region" description="Helical" evidence="12">
    <location>
        <begin position="242"/>
        <end position="264"/>
    </location>
</feature>
<feature type="domain" description="Ig-like" evidence="14">
    <location>
        <begin position="149"/>
        <end position="235"/>
    </location>
</feature>
<evidence type="ECO:0000256" key="12">
    <source>
        <dbReference type="SAM" id="Phobius"/>
    </source>
</evidence>
<feature type="region of interest" description="Disordered" evidence="11">
    <location>
        <begin position="332"/>
        <end position="416"/>
    </location>
</feature>
<dbReference type="Pfam" id="PF13927">
    <property type="entry name" value="Ig_3"/>
    <property type="match status" value="1"/>
</dbReference>
<dbReference type="PANTHER" id="PTHR44888">
    <property type="entry name" value="HEPACAM FAMILY MEMBER 2-RELATED"/>
    <property type="match status" value="1"/>
</dbReference>
<evidence type="ECO:0000256" key="5">
    <source>
        <dbReference type="ARBA" id="ARBA00022989"/>
    </source>
</evidence>
<organism evidence="15 16">
    <name type="scientific">Alosa alosa</name>
    <name type="common">allis shad</name>
    <dbReference type="NCBI Taxonomy" id="278164"/>
    <lineage>
        <taxon>Eukaryota</taxon>
        <taxon>Metazoa</taxon>
        <taxon>Chordata</taxon>
        <taxon>Craniata</taxon>
        <taxon>Vertebrata</taxon>
        <taxon>Euteleostomi</taxon>
        <taxon>Actinopterygii</taxon>
        <taxon>Neopterygii</taxon>
        <taxon>Teleostei</taxon>
        <taxon>Clupei</taxon>
        <taxon>Clupeiformes</taxon>
        <taxon>Clupeoidei</taxon>
        <taxon>Clupeidae</taxon>
        <taxon>Alosa</taxon>
    </lineage>
</organism>
<dbReference type="SUPFAM" id="SSF48726">
    <property type="entry name" value="Immunoglobulin"/>
    <property type="match status" value="2"/>
</dbReference>
<evidence type="ECO:0000256" key="13">
    <source>
        <dbReference type="SAM" id="SignalP"/>
    </source>
</evidence>
<keyword evidence="2" id="KW-0963">Cytoplasm</keyword>
<keyword evidence="3 12" id="KW-0812">Transmembrane</keyword>
<dbReference type="AlphaFoldDB" id="A0AAV6G4H6"/>
<comment type="caution">
    <text evidence="15">The sequence shown here is derived from an EMBL/GenBank/DDBJ whole genome shotgun (WGS) entry which is preliminary data.</text>
</comment>
<proteinExistence type="predicted"/>
<dbReference type="SMART" id="SM00409">
    <property type="entry name" value="IG"/>
    <property type="match status" value="2"/>
</dbReference>
<evidence type="ECO:0000256" key="11">
    <source>
        <dbReference type="SAM" id="MobiDB-lite"/>
    </source>
</evidence>
<evidence type="ECO:0000256" key="4">
    <source>
        <dbReference type="ARBA" id="ARBA00022729"/>
    </source>
</evidence>
<dbReference type="InterPro" id="IPR007110">
    <property type="entry name" value="Ig-like_dom"/>
</dbReference>
<comment type="subcellular location">
    <subcellularLocation>
        <location evidence="1">Cytoplasm</location>
    </subcellularLocation>
    <subcellularLocation>
        <location evidence="10">Endomembrane system</location>
        <topology evidence="10">Single-pass type I membrane protein</topology>
    </subcellularLocation>
</comment>
<keyword evidence="16" id="KW-1185">Reference proteome</keyword>